<dbReference type="CDD" id="cd14705">
    <property type="entry name" value="bZIP_Zip1"/>
    <property type="match status" value="1"/>
</dbReference>
<organism evidence="8 9">
    <name type="scientific">Komagataella pastoris</name>
    <name type="common">Yeast</name>
    <name type="synonym">Pichia pastoris</name>
    <dbReference type="NCBI Taxonomy" id="4922"/>
    <lineage>
        <taxon>Eukaryota</taxon>
        <taxon>Fungi</taxon>
        <taxon>Dikarya</taxon>
        <taxon>Ascomycota</taxon>
        <taxon>Saccharomycotina</taxon>
        <taxon>Pichiomycetes</taxon>
        <taxon>Pichiales</taxon>
        <taxon>Pichiaceae</taxon>
        <taxon>Komagataella</taxon>
    </lineage>
</organism>
<dbReference type="Pfam" id="PF07716">
    <property type="entry name" value="bZIP_2"/>
    <property type="match status" value="1"/>
</dbReference>
<dbReference type="GO" id="GO:0089713">
    <property type="term" value="C:Cbf1-Met4-Met28 complex"/>
    <property type="evidence" value="ECO:0007669"/>
    <property type="project" value="TreeGrafter"/>
</dbReference>
<dbReference type="EMBL" id="CP014587">
    <property type="protein sequence ID" value="ANZ77842.1"/>
    <property type="molecule type" value="Genomic_DNA"/>
</dbReference>
<dbReference type="Proteomes" id="UP000094565">
    <property type="component" value="Chromosome 4"/>
</dbReference>
<name>A0A1B2JIP1_PICPA</name>
<gene>
    <name evidence="8" type="ORF">ATY40_BA7505089</name>
</gene>
<evidence type="ECO:0000256" key="5">
    <source>
        <dbReference type="ARBA" id="ARBA00023242"/>
    </source>
</evidence>
<reference evidence="8 9" key="1">
    <citation type="submission" date="2016-02" db="EMBL/GenBank/DDBJ databases">
        <title>Comparative genomic and transcriptomic foundation for Pichia pastoris.</title>
        <authorList>
            <person name="Love K.R."/>
            <person name="Shah K.A."/>
            <person name="Whittaker C.A."/>
            <person name="Wu J."/>
            <person name="Bartlett M.C."/>
            <person name="Ma D."/>
            <person name="Leeson R.L."/>
            <person name="Priest M."/>
            <person name="Young S.K."/>
            <person name="Love J.C."/>
        </authorList>
    </citation>
    <scope>NUCLEOTIDE SEQUENCE [LARGE SCALE GENOMIC DNA]</scope>
    <source>
        <strain evidence="8 9">ATCC 28485</strain>
    </source>
</reference>
<dbReference type="InterPro" id="IPR004827">
    <property type="entry name" value="bZIP"/>
</dbReference>
<dbReference type="PROSITE" id="PS50217">
    <property type="entry name" value="BZIP"/>
    <property type="match status" value="1"/>
</dbReference>
<dbReference type="InterPro" id="IPR046347">
    <property type="entry name" value="bZIP_sf"/>
</dbReference>
<evidence type="ECO:0000256" key="3">
    <source>
        <dbReference type="ARBA" id="ARBA00023125"/>
    </source>
</evidence>
<evidence type="ECO:0000256" key="2">
    <source>
        <dbReference type="ARBA" id="ARBA00023015"/>
    </source>
</evidence>
<dbReference type="SMART" id="SM00338">
    <property type="entry name" value="BRLZ"/>
    <property type="match status" value="1"/>
</dbReference>
<evidence type="ECO:0000256" key="4">
    <source>
        <dbReference type="ARBA" id="ARBA00023163"/>
    </source>
</evidence>
<sequence length="186" mass="21186">MSFEQPIYNDLDYKGFELAQDSTIDLSLFTNNQFFDLDVFADGVTELKPEVVDQSPLNDFPISQTPILSAESSPDNKVQKPLDDKRRRNTAASARFRMKKKQKGKEMEEKARQLTETVERLNQKIRTLEMENKCLKNLMSQRGAIEDSNDARADPISKIAGSTSNYELLKLLKSNSNDDGFTMTHL</sequence>
<keyword evidence="4" id="KW-0804">Transcription</keyword>
<dbReference type="GO" id="GO:0001228">
    <property type="term" value="F:DNA-binding transcription activator activity, RNA polymerase II-specific"/>
    <property type="evidence" value="ECO:0007669"/>
    <property type="project" value="TreeGrafter"/>
</dbReference>
<dbReference type="PANTHER" id="PTHR13044:SF14">
    <property type="entry name" value="CRYPTOCEPHAL, ISOFORM A"/>
    <property type="match status" value="1"/>
</dbReference>
<feature type="domain" description="BZIP" evidence="7">
    <location>
        <begin position="85"/>
        <end position="142"/>
    </location>
</feature>
<feature type="region of interest" description="Disordered" evidence="6">
    <location>
        <begin position="55"/>
        <end position="111"/>
    </location>
</feature>
<dbReference type="SUPFAM" id="SSF57959">
    <property type="entry name" value="Leucine zipper domain"/>
    <property type="match status" value="1"/>
</dbReference>
<comment type="subcellular location">
    <subcellularLocation>
        <location evidence="1">Nucleus</location>
    </subcellularLocation>
</comment>
<keyword evidence="5" id="KW-0539">Nucleus</keyword>
<evidence type="ECO:0000313" key="8">
    <source>
        <dbReference type="EMBL" id="ANZ77842.1"/>
    </source>
</evidence>
<dbReference type="OrthoDB" id="1939598at2759"/>
<keyword evidence="9" id="KW-1185">Reference proteome</keyword>
<evidence type="ECO:0000259" key="7">
    <source>
        <dbReference type="PROSITE" id="PS50217"/>
    </source>
</evidence>
<proteinExistence type="predicted"/>
<dbReference type="PANTHER" id="PTHR13044">
    <property type="entry name" value="ACTIVATING TRANSCRIPTION FACTOR ATF 4/5"/>
    <property type="match status" value="1"/>
</dbReference>
<feature type="compositionally biased region" description="Basic and acidic residues" evidence="6">
    <location>
        <begin position="77"/>
        <end position="86"/>
    </location>
</feature>
<keyword evidence="2" id="KW-0805">Transcription regulation</keyword>
<feature type="compositionally biased region" description="Polar residues" evidence="6">
    <location>
        <begin position="55"/>
        <end position="76"/>
    </location>
</feature>
<dbReference type="GO" id="GO:0000977">
    <property type="term" value="F:RNA polymerase II transcription regulatory region sequence-specific DNA binding"/>
    <property type="evidence" value="ECO:0007669"/>
    <property type="project" value="TreeGrafter"/>
</dbReference>
<dbReference type="GO" id="GO:0005634">
    <property type="term" value="C:nucleus"/>
    <property type="evidence" value="ECO:0007669"/>
    <property type="project" value="UniProtKB-SubCell"/>
</dbReference>
<protein>
    <submittedName>
        <fullName evidence="8">BA75_05089T0</fullName>
    </submittedName>
</protein>
<evidence type="ECO:0000256" key="1">
    <source>
        <dbReference type="ARBA" id="ARBA00004123"/>
    </source>
</evidence>
<dbReference type="PROSITE" id="PS00036">
    <property type="entry name" value="BZIP_BASIC"/>
    <property type="match status" value="1"/>
</dbReference>
<dbReference type="Gene3D" id="1.20.5.170">
    <property type="match status" value="1"/>
</dbReference>
<accession>A0A1B2JIP1</accession>
<dbReference type="AlphaFoldDB" id="A0A1B2JIP1"/>
<keyword evidence="3" id="KW-0238">DNA-binding</keyword>
<evidence type="ECO:0000313" key="9">
    <source>
        <dbReference type="Proteomes" id="UP000094565"/>
    </source>
</evidence>
<evidence type="ECO:0000256" key="6">
    <source>
        <dbReference type="SAM" id="MobiDB-lite"/>
    </source>
</evidence>